<evidence type="ECO:0000313" key="5">
    <source>
        <dbReference type="Proteomes" id="UP000306509"/>
    </source>
</evidence>
<accession>A0A4U8Q407</accession>
<keyword evidence="1 4" id="KW-0328">Glycosyltransferase</keyword>
<dbReference type="RefSeq" id="WP_138003314.1">
    <property type="nucleotide sequence ID" value="NZ_QGQD01000069.1"/>
</dbReference>
<gene>
    <name evidence="4" type="primary">epsH_3</name>
    <name evidence="4" type="ORF">DSM106044_03693</name>
</gene>
<evidence type="ECO:0000313" key="4">
    <source>
        <dbReference type="EMBL" id="TLC99490.1"/>
    </source>
</evidence>
<comment type="caution">
    <text evidence="4">The sequence shown here is derived from an EMBL/GenBank/DDBJ whole genome shotgun (WGS) entry which is preliminary data.</text>
</comment>
<evidence type="ECO:0000259" key="3">
    <source>
        <dbReference type="Pfam" id="PF00535"/>
    </source>
</evidence>
<dbReference type="InterPro" id="IPR001173">
    <property type="entry name" value="Glyco_trans_2-like"/>
</dbReference>
<dbReference type="STRING" id="180332.GCA_000797495_01130"/>
<dbReference type="PANTHER" id="PTHR22916:SF51">
    <property type="entry name" value="GLYCOSYLTRANSFERASE EPSH-RELATED"/>
    <property type="match status" value="1"/>
</dbReference>
<dbReference type="EC" id="2.4.-.-" evidence="4"/>
<feature type="domain" description="Glycosyltransferase 2-like" evidence="3">
    <location>
        <begin position="23"/>
        <end position="192"/>
    </location>
</feature>
<sequence>MNIIISDKENPGEWRKGSNGMISVIVPVYNVEPYLKACVDSLLSQTYQDMEILLINDGSTDHSGEICRDLSKTSEKIQYFTQDNQGLSAARNRGIEESSGEYLCFVDSDDIVHPRYLEILYRNIIEFHALVSICSFLVFEQDTDLNFDKELSDKPVIKDKAELMRSLAYTGCDEKNTTIIISCNKLFSRDLFCTCRFSPGKLHEDELIIHQLVDKIPYAVVTASQLYFYRKRRGSIMDKKFFLDIRHLSMIEAFQERVIICQKEVYAEIRSKMTESYLDTICIQLFRMVEADKKDVWESLIRLLEAETEKYQKTIHKRKQLIYRVIAKYPVTASRVFLWSQFFLIKKKNIIHKWMS</sequence>
<dbReference type="PANTHER" id="PTHR22916">
    <property type="entry name" value="GLYCOSYLTRANSFERASE"/>
    <property type="match status" value="1"/>
</dbReference>
<dbReference type="Gene3D" id="3.90.550.10">
    <property type="entry name" value="Spore Coat Polysaccharide Biosynthesis Protein SpsA, Chain A"/>
    <property type="match status" value="1"/>
</dbReference>
<name>A0A4U8Q407_9FIRM</name>
<protein>
    <submittedName>
        <fullName evidence="4">Putative glycosyltransferase EpsH</fullName>
        <ecNumber evidence="4">2.4.-.-</ecNumber>
    </submittedName>
</protein>
<keyword evidence="2 4" id="KW-0808">Transferase</keyword>
<dbReference type="EMBL" id="QGQD01000069">
    <property type="protein sequence ID" value="TLC99490.1"/>
    <property type="molecule type" value="Genomic_DNA"/>
</dbReference>
<dbReference type="Proteomes" id="UP000306509">
    <property type="component" value="Unassembled WGS sequence"/>
</dbReference>
<evidence type="ECO:0000256" key="1">
    <source>
        <dbReference type="ARBA" id="ARBA00022676"/>
    </source>
</evidence>
<organism evidence="4 5">
    <name type="scientific">Robinsoniella peoriensis</name>
    <dbReference type="NCBI Taxonomy" id="180332"/>
    <lineage>
        <taxon>Bacteria</taxon>
        <taxon>Bacillati</taxon>
        <taxon>Bacillota</taxon>
        <taxon>Clostridia</taxon>
        <taxon>Lachnospirales</taxon>
        <taxon>Lachnospiraceae</taxon>
        <taxon>Robinsoniella</taxon>
    </lineage>
</organism>
<keyword evidence="5" id="KW-1185">Reference proteome</keyword>
<dbReference type="AlphaFoldDB" id="A0A4U8Q407"/>
<dbReference type="GO" id="GO:0016757">
    <property type="term" value="F:glycosyltransferase activity"/>
    <property type="evidence" value="ECO:0007669"/>
    <property type="project" value="UniProtKB-KW"/>
</dbReference>
<reference evidence="4 5" key="1">
    <citation type="journal article" date="2019" name="Anaerobe">
        <title>Detection of Robinsoniella peoriensis in multiple bone samples of a trauma patient.</title>
        <authorList>
            <person name="Schrottner P."/>
            <person name="Hartwich K."/>
            <person name="Bunk B."/>
            <person name="Schober I."/>
            <person name="Helbig S."/>
            <person name="Rudolph W.W."/>
            <person name="Gunzer F."/>
        </authorList>
    </citation>
    <scope>NUCLEOTIDE SEQUENCE [LARGE SCALE GENOMIC DNA]</scope>
    <source>
        <strain evidence="4 5">DSM 106044</strain>
    </source>
</reference>
<dbReference type="Pfam" id="PF00535">
    <property type="entry name" value="Glycos_transf_2"/>
    <property type="match status" value="1"/>
</dbReference>
<dbReference type="InterPro" id="IPR029044">
    <property type="entry name" value="Nucleotide-diphossugar_trans"/>
</dbReference>
<proteinExistence type="predicted"/>
<dbReference type="CDD" id="cd00761">
    <property type="entry name" value="Glyco_tranf_GTA_type"/>
    <property type="match status" value="1"/>
</dbReference>
<evidence type="ECO:0000256" key="2">
    <source>
        <dbReference type="ARBA" id="ARBA00022679"/>
    </source>
</evidence>
<dbReference type="SUPFAM" id="SSF53448">
    <property type="entry name" value="Nucleotide-diphospho-sugar transferases"/>
    <property type="match status" value="1"/>
</dbReference>